<keyword evidence="12" id="KW-1185">Reference proteome</keyword>
<evidence type="ECO:0000256" key="3">
    <source>
        <dbReference type="ARBA" id="ARBA00023224"/>
    </source>
</evidence>
<evidence type="ECO:0000256" key="4">
    <source>
        <dbReference type="ARBA" id="ARBA00029447"/>
    </source>
</evidence>
<dbReference type="PANTHER" id="PTHR32089:SF112">
    <property type="entry name" value="LYSOZYME-LIKE PROTEIN-RELATED"/>
    <property type="match status" value="1"/>
</dbReference>
<evidence type="ECO:0000259" key="9">
    <source>
        <dbReference type="PROSITE" id="PS50192"/>
    </source>
</evidence>
<dbReference type="PROSITE" id="PS50111">
    <property type="entry name" value="CHEMOTAXIS_TRANSDUC_2"/>
    <property type="match status" value="1"/>
</dbReference>
<feature type="domain" description="T-SNARE coiled-coil homology" evidence="9">
    <location>
        <begin position="611"/>
        <end position="673"/>
    </location>
</feature>
<evidence type="ECO:0000259" key="10">
    <source>
        <dbReference type="PROSITE" id="PS50885"/>
    </source>
</evidence>
<feature type="coiled-coil region" evidence="6">
    <location>
        <begin position="409"/>
        <end position="436"/>
    </location>
</feature>
<dbReference type="InterPro" id="IPR000727">
    <property type="entry name" value="T_SNARE_dom"/>
</dbReference>
<dbReference type="InterPro" id="IPR003660">
    <property type="entry name" value="HAMP_dom"/>
</dbReference>
<proteinExistence type="inferred from homology"/>
<gene>
    <name evidence="11" type="ORF">TALK_02165</name>
</gene>
<dbReference type="SUPFAM" id="SSF58104">
    <property type="entry name" value="Methyl-accepting chemotaxis protein (MCP) signaling domain"/>
    <property type="match status" value="1"/>
</dbReference>
<evidence type="ECO:0000313" key="12">
    <source>
        <dbReference type="Proteomes" id="UP000193396"/>
    </source>
</evidence>
<keyword evidence="7" id="KW-1133">Transmembrane helix</keyword>
<feature type="domain" description="Methyl-accepting transducer" evidence="8">
    <location>
        <begin position="466"/>
        <end position="681"/>
    </location>
</feature>
<dbReference type="GO" id="GO:0007165">
    <property type="term" value="P:signal transduction"/>
    <property type="evidence" value="ECO:0007669"/>
    <property type="project" value="UniProtKB-KW"/>
</dbReference>
<keyword evidence="6" id="KW-0175">Coiled coil</keyword>
<accession>A0A1Y2LH75</accession>
<dbReference type="OrthoDB" id="7317080at2"/>
<dbReference type="SMART" id="SM00304">
    <property type="entry name" value="HAMP"/>
    <property type="match status" value="1"/>
</dbReference>
<dbReference type="Gene3D" id="1.20.58.920">
    <property type="match status" value="1"/>
</dbReference>
<dbReference type="Gene3D" id="6.10.340.10">
    <property type="match status" value="1"/>
</dbReference>
<dbReference type="Gene3D" id="1.10.287.950">
    <property type="entry name" value="Methyl-accepting chemotaxis protein"/>
    <property type="match status" value="1"/>
</dbReference>
<dbReference type="AlphaFoldDB" id="A0A1Y2LH75"/>
<evidence type="ECO:0000256" key="6">
    <source>
        <dbReference type="SAM" id="Coils"/>
    </source>
</evidence>
<evidence type="ECO:0000259" key="8">
    <source>
        <dbReference type="PROSITE" id="PS50111"/>
    </source>
</evidence>
<comment type="similarity">
    <text evidence="4">Belongs to the methyl-accepting chemotaxis (MCP) protein family.</text>
</comment>
<feature type="domain" description="HAMP" evidence="10">
    <location>
        <begin position="366"/>
        <end position="418"/>
    </location>
</feature>
<evidence type="ECO:0000256" key="1">
    <source>
        <dbReference type="ARBA" id="ARBA00004429"/>
    </source>
</evidence>
<name>A0A1Y2LH75_9PROT</name>
<dbReference type="PROSITE" id="PS50192">
    <property type="entry name" value="T_SNARE"/>
    <property type="match status" value="1"/>
</dbReference>
<keyword evidence="7" id="KW-0812">Transmembrane</keyword>
<evidence type="ECO:0000256" key="2">
    <source>
        <dbReference type="ARBA" id="ARBA00022519"/>
    </source>
</evidence>
<reference evidence="11 12" key="1">
    <citation type="submission" date="2014-03" db="EMBL/GenBank/DDBJ databases">
        <title>The draft genome sequence of Thalassospira alkalitolerans JCM 18968.</title>
        <authorList>
            <person name="Lai Q."/>
            <person name="Shao Z."/>
        </authorList>
    </citation>
    <scope>NUCLEOTIDE SEQUENCE [LARGE SCALE GENOMIC DNA]</scope>
    <source>
        <strain evidence="11 12">JCM 18968</strain>
    </source>
</reference>
<dbReference type="RefSeq" id="WP_085615355.1">
    <property type="nucleotide sequence ID" value="NZ_JFKB01000001.1"/>
</dbReference>
<dbReference type="GO" id="GO:0005886">
    <property type="term" value="C:plasma membrane"/>
    <property type="evidence" value="ECO:0007669"/>
    <property type="project" value="UniProtKB-SubCell"/>
</dbReference>
<feature type="coiled-coil region" evidence="6">
    <location>
        <begin position="502"/>
        <end position="529"/>
    </location>
</feature>
<keyword evidence="2" id="KW-0997">Cell inner membrane</keyword>
<dbReference type="EMBL" id="JFKB01000001">
    <property type="protein sequence ID" value="OSQ50285.1"/>
    <property type="molecule type" value="Genomic_DNA"/>
</dbReference>
<evidence type="ECO:0000256" key="7">
    <source>
        <dbReference type="SAM" id="Phobius"/>
    </source>
</evidence>
<dbReference type="Proteomes" id="UP000193396">
    <property type="component" value="Unassembled WGS sequence"/>
</dbReference>
<dbReference type="STRING" id="1293890.TALK_02165"/>
<dbReference type="InterPro" id="IPR038188">
    <property type="entry name" value="TorS_sensor_sf"/>
</dbReference>
<keyword evidence="7" id="KW-0472">Membrane</keyword>
<comment type="subcellular location">
    <subcellularLocation>
        <location evidence="1">Cell inner membrane</location>
        <topology evidence="1">Multi-pass membrane protein</topology>
    </subcellularLocation>
</comment>
<dbReference type="PROSITE" id="PS50885">
    <property type="entry name" value="HAMP"/>
    <property type="match status" value="1"/>
</dbReference>
<keyword evidence="3 5" id="KW-0807">Transducer</keyword>
<keyword evidence="2" id="KW-1003">Cell membrane</keyword>
<evidence type="ECO:0000256" key="5">
    <source>
        <dbReference type="PROSITE-ProRule" id="PRU00284"/>
    </source>
</evidence>
<sequence>MTGKIGLRGRLMLAIVPIALLAVCAAALAVFSFRKTEQQQEVVTEEAIPALISGQELNSFSEAITNMARRVTTAQSEPQLDTATKDLDLIENRMNDQIASLAKYDIDSKILSAFSEQTGKMINNIGDLSDVMRTQFETQKLRESMMSNLINAANDIEAISINASENASEDLENNLSQLYGMVRNPAKARQVIQTLNTLRGTDSPTTQNMMKLRAVSLKIPALARMTATAINLEKLDEIKNLSTPLIPQMQSGIDEIPLDDDRVKAKAALDVIAEGLTPSSDTNLFGLRQTEFASENALANLMAHTTETSQQMGVTARQLLKDMRGKISSANQGVTTTIDAAKKIMIGVAIAAMVISALIIWLYVQRNLLTRLIGLNTAMSRLTKGDLQTAVIDRGTDEIADMAIAVETFRENALEAERLREQNKAAELRAEEQRRETLLEMANGFESSVNGLVAELLSQVGEMRDSADHMAQNAGDNVHRAIEVTEASQNASENVSSVSSATEELSASIAEIERQVTKAEEVSRAAVSEARKSDETVRQMSETAERIGEVIQLITTIADQTNLLALNATIEAARAGDAGKGFAVVANEVKNLASQTQRATEDIGKQINEMRSVSSKAVEMISTITKTIGEIDSISSSIAAAMRQQGAATAEIANGSEEAANGVRHVSENMINVSRAAEAVQDLSGSTRNTAEELLQKAHRLQDEANGFVARVRAG</sequence>
<protein>
    <recommendedName>
        <fullName evidence="13">Chemotaxis protein</fullName>
    </recommendedName>
</protein>
<dbReference type="Pfam" id="PF00672">
    <property type="entry name" value="HAMP"/>
    <property type="match status" value="1"/>
</dbReference>
<dbReference type="Pfam" id="PF00015">
    <property type="entry name" value="MCPsignal"/>
    <property type="match status" value="1"/>
</dbReference>
<dbReference type="InterPro" id="IPR004089">
    <property type="entry name" value="MCPsignal_dom"/>
</dbReference>
<organism evidence="11 12">
    <name type="scientific">Thalassospira alkalitolerans</name>
    <dbReference type="NCBI Taxonomy" id="1293890"/>
    <lineage>
        <taxon>Bacteria</taxon>
        <taxon>Pseudomonadati</taxon>
        <taxon>Pseudomonadota</taxon>
        <taxon>Alphaproteobacteria</taxon>
        <taxon>Rhodospirillales</taxon>
        <taxon>Thalassospiraceae</taxon>
        <taxon>Thalassospira</taxon>
    </lineage>
</organism>
<dbReference type="Pfam" id="PF21689">
    <property type="entry name" value="TorS_sensor_domain"/>
    <property type="match status" value="1"/>
</dbReference>
<evidence type="ECO:0008006" key="13">
    <source>
        <dbReference type="Google" id="ProtNLM"/>
    </source>
</evidence>
<dbReference type="PANTHER" id="PTHR32089">
    <property type="entry name" value="METHYL-ACCEPTING CHEMOTAXIS PROTEIN MCPB"/>
    <property type="match status" value="1"/>
</dbReference>
<feature type="transmembrane region" description="Helical" evidence="7">
    <location>
        <begin position="344"/>
        <end position="364"/>
    </location>
</feature>
<evidence type="ECO:0000313" key="11">
    <source>
        <dbReference type="EMBL" id="OSQ50285.1"/>
    </source>
</evidence>
<dbReference type="SMART" id="SM00283">
    <property type="entry name" value="MA"/>
    <property type="match status" value="1"/>
</dbReference>
<comment type="caution">
    <text evidence="11">The sequence shown here is derived from an EMBL/GenBank/DDBJ whole genome shotgun (WGS) entry which is preliminary data.</text>
</comment>